<feature type="compositionally biased region" description="Basic and acidic residues" evidence="2">
    <location>
        <begin position="50"/>
        <end position="65"/>
    </location>
</feature>
<organism evidence="3 4">
    <name type="scientific">Amniculicola lignicola CBS 123094</name>
    <dbReference type="NCBI Taxonomy" id="1392246"/>
    <lineage>
        <taxon>Eukaryota</taxon>
        <taxon>Fungi</taxon>
        <taxon>Dikarya</taxon>
        <taxon>Ascomycota</taxon>
        <taxon>Pezizomycotina</taxon>
        <taxon>Dothideomycetes</taxon>
        <taxon>Pleosporomycetidae</taxon>
        <taxon>Pleosporales</taxon>
        <taxon>Amniculicolaceae</taxon>
        <taxon>Amniculicola</taxon>
    </lineage>
</organism>
<keyword evidence="4" id="KW-1185">Reference proteome</keyword>
<protein>
    <submittedName>
        <fullName evidence="3">Uncharacterized protein</fullName>
    </submittedName>
</protein>
<keyword evidence="1" id="KW-0175">Coiled coil</keyword>
<dbReference type="EMBL" id="ML977645">
    <property type="protein sequence ID" value="KAF1995126.1"/>
    <property type="molecule type" value="Genomic_DNA"/>
</dbReference>
<evidence type="ECO:0000256" key="2">
    <source>
        <dbReference type="SAM" id="MobiDB-lite"/>
    </source>
</evidence>
<feature type="coiled-coil region" evidence="1">
    <location>
        <begin position="113"/>
        <end position="168"/>
    </location>
</feature>
<gene>
    <name evidence="3" type="ORF">P154DRAFT_526603</name>
</gene>
<feature type="region of interest" description="Disordered" evidence="2">
    <location>
        <begin position="1"/>
        <end position="98"/>
    </location>
</feature>
<dbReference type="Proteomes" id="UP000799779">
    <property type="component" value="Unassembled WGS sequence"/>
</dbReference>
<reference evidence="3" key="1">
    <citation type="journal article" date="2020" name="Stud. Mycol.">
        <title>101 Dothideomycetes genomes: a test case for predicting lifestyles and emergence of pathogens.</title>
        <authorList>
            <person name="Haridas S."/>
            <person name="Albert R."/>
            <person name="Binder M."/>
            <person name="Bloem J."/>
            <person name="Labutti K."/>
            <person name="Salamov A."/>
            <person name="Andreopoulos B."/>
            <person name="Baker S."/>
            <person name="Barry K."/>
            <person name="Bills G."/>
            <person name="Bluhm B."/>
            <person name="Cannon C."/>
            <person name="Castanera R."/>
            <person name="Culley D."/>
            <person name="Daum C."/>
            <person name="Ezra D."/>
            <person name="Gonzalez J."/>
            <person name="Henrissat B."/>
            <person name="Kuo A."/>
            <person name="Liang C."/>
            <person name="Lipzen A."/>
            <person name="Lutzoni F."/>
            <person name="Magnuson J."/>
            <person name="Mondo S."/>
            <person name="Nolan M."/>
            <person name="Ohm R."/>
            <person name="Pangilinan J."/>
            <person name="Park H.-J."/>
            <person name="Ramirez L."/>
            <person name="Alfaro M."/>
            <person name="Sun H."/>
            <person name="Tritt A."/>
            <person name="Yoshinaga Y."/>
            <person name="Zwiers L.-H."/>
            <person name="Turgeon B."/>
            <person name="Goodwin S."/>
            <person name="Spatafora J."/>
            <person name="Crous P."/>
            <person name="Grigoriev I."/>
        </authorList>
    </citation>
    <scope>NUCLEOTIDE SEQUENCE</scope>
    <source>
        <strain evidence="3">CBS 123094</strain>
    </source>
</reference>
<name>A0A6A5WBX5_9PLEO</name>
<proteinExistence type="predicted"/>
<evidence type="ECO:0000313" key="3">
    <source>
        <dbReference type="EMBL" id="KAF1995126.1"/>
    </source>
</evidence>
<evidence type="ECO:0000313" key="4">
    <source>
        <dbReference type="Proteomes" id="UP000799779"/>
    </source>
</evidence>
<accession>A0A6A5WBX5</accession>
<sequence length="202" mass="22498">MDANEAEADAGHQEIHVQEAQPPPLLGAPTGGLDNGRMAIANLINSVQGDQDHAARSGNSPRDEDVPTAAQNSGVITNHGLHASVSKPPRKRKRSASDPFEGFEEFWQLVERVEEADIELDEKELELDECNLKLKELHSQMMLELAKMSELRKQKAAAQDRRRAALADQEALLHRAHLSPMQLFELGRRVEENTKRSKDDSK</sequence>
<dbReference type="AlphaFoldDB" id="A0A6A5WBX5"/>
<evidence type="ECO:0000256" key="1">
    <source>
        <dbReference type="SAM" id="Coils"/>
    </source>
</evidence>